<organism evidence="2 3">
    <name type="scientific">Aeromonas cavernicola</name>
    <dbReference type="NCBI Taxonomy" id="1006623"/>
    <lineage>
        <taxon>Bacteria</taxon>
        <taxon>Pseudomonadati</taxon>
        <taxon>Pseudomonadota</taxon>
        <taxon>Gammaproteobacteria</taxon>
        <taxon>Aeromonadales</taxon>
        <taxon>Aeromonadaceae</taxon>
        <taxon>Aeromonas</taxon>
    </lineage>
</organism>
<dbReference type="PROSITE" id="PS00018">
    <property type="entry name" value="EF_HAND_1"/>
    <property type="match status" value="1"/>
</dbReference>
<feature type="domain" description="N-acetylmuramidase" evidence="1">
    <location>
        <begin position="560"/>
        <end position="729"/>
    </location>
</feature>
<dbReference type="Pfam" id="PF11860">
    <property type="entry name" value="Muramidase"/>
    <property type="match status" value="1"/>
</dbReference>
<comment type="caution">
    <text evidence="2">The sequence shown here is derived from an EMBL/GenBank/DDBJ whole genome shotgun (WGS) entry which is preliminary data.</text>
</comment>
<gene>
    <name evidence="2" type="ORF">CUC53_06250</name>
</gene>
<dbReference type="InterPro" id="IPR018247">
    <property type="entry name" value="EF_Hand_1_Ca_BS"/>
</dbReference>
<evidence type="ECO:0000259" key="1">
    <source>
        <dbReference type="Pfam" id="PF11860"/>
    </source>
</evidence>
<protein>
    <recommendedName>
        <fullName evidence="1">N-acetylmuramidase domain-containing protein</fullName>
    </recommendedName>
</protein>
<proteinExistence type="predicted"/>
<dbReference type="Proteomes" id="UP000235861">
    <property type="component" value="Unassembled WGS sequence"/>
</dbReference>
<evidence type="ECO:0000313" key="3">
    <source>
        <dbReference type="Proteomes" id="UP000235861"/>
    </source>
</evidence>
<name>A0A2H9U6E9_9GAMM</name>
<reference evidence="2 3" key="1">
    <citation type="submission" date="2017-11" db="EMBL/GenBank/DDBJ databases">
        <title>Draft genome sequence of environmental isolate Aeromonas cavernicola sp. nov. MDC 2508.</title>
        <authorList>
            <person name="Colston S.M."/>
            <person name="Navarro A."/>
            <person name="Martinez-Murcia A.J."/>
            <person name="Graf J."/>
        </authorList>
    </citation>
    <scope>NUCLEOTIDE SEQUENCE [LARGE SCALE GENOMIC DNA]</scope>
    <source>
        <strain evidence="2 3">MDC 2508</strain>
    </source>
</reference>
<dbReference type="EMBL" id="PGGC01000053">
    <property type="protein sequence ID" value="PJG59633.1"/>
    <property type="molecule type" value="Genomic_DNA"/>
</dbReference>
<sequence length="730" mass="80109">MHLACDEHYSGEGAARWVVKGDGNSSTYLPVVTSGTPAQLTRRVDEKNRPIYAKKGAEVILSTASPSDYRNHNNEMHACYLVSYADTPSEYFYIAASRLTQVRPSKPDWMTPPEDKPARHVILRNTIVRLHADLTDNGVGLAAGSEIEAPVLSVKIIAGQGGVIPMCQVRVYLAGQGQVKNSQAQPMTQASKGTIGWIKLSDLGQAIASVNYPATELDKVVDLRQSPIKVTAGELIGHWGEHETAEPASTTSGFALNSDKKALHLEVLVASKDKAALQACINNEGRLTGGQGYLVLKAGKSVTRYRLSKQNNQASYHDIGTYGPQPLPRAVTEREVIGHGANNFVKVAERAAASSDELAGEYVLLGGDVELVSQHDWCKLGVRLIDGSSDPDGFLDKADTDGKEGGEFFSELYGQVTADSDSDGTVSSSEIRAALADENVASQIRKLFICHESEWIKRPSWPRLAQELTEKPNLYQYALTVNRNMNWIDDSAIQGILGDSKPWFIHPAGMMGLVGDEIRNKKPKTYISGVLEAIEFLDFYSGDKIDDSDYLNAANLLACEVNAIKAVAITETGNAGSYYKFSDDDDHVPSILFERHKFSLHTGGIYDESYPEISNPNRGGYGAYKDQYRKLILAYSLNKDAALKSASWGKFQILGSNHRASGYSDVHSFVKSLSFSEKEHLKSFVNFIKADSKLLSAIRNKDWLKFALIYNGPKQVDYDVRMGENYDALQ</sequence>
<dbReference type="InterPro" id="IPR024408">
    <property type="entry name" value="Muramidase"/>
</dbReference>
<dbReference type="OrthoDB" id="1242806at2"/>
<accession>A0A2H9U6E9</accession>
<dbReference type="AlphaFoldDB" id="A0A2H9U6E9"/>
<evidence type="ECO:0000313" key="2">
    <source>
        <dbReference type="EMBL" id="PJG59633.1"/>
    </source>
</evidence>
<keyword evidence="3" id="KW-1185">Reference proteome</keyword>